<sequence length="887" mass="96498">MQVPKLRQTHCSDLLDLVVTVVAQQPNNPRRACCIIDTLNKVVNHSCIKGQGFPRATSHAQRSHYEPGRRQLRYSASDELSAEKGNRNSVSTSDPNAIPLTVPMLGKVARRSIKTSASDEIHYKHIQTSHRYRQKSAAATTISVITTASAEAATPPTLITTTSGTIISAEATPPPPPPTTTTTSAAAATAFSMLNKKRPDALLNRVQEEEEEPAHITQISPAECLAIQQHPKRILYDVTTTNPANITHGKSTRYNAESRQPMKGSASKASVGSYSSQRSAASRSNPRSQDTMSIEPVYYKAGLEVMLDTCIGQCDACGIISSVKTLPVTVIASSGEAMTRKGRHAYQQLQMGSQILSSRSKEHVKPQKVPTVKPKLRPSQRIAGHQHQPSIEIDHGEDQQGQSGNSNRRQPSKRCSSCSPRQPCTALVVDSTTSRAGQEAKETKSARGSELHQPSGRRKQEGARPAALGAMPTFKGIDLWVRDGSGKMQPLPLQIAPSAFGESHQMHWISPHNPQTVHARQGIGRYKADRVPQSTSHTSCPSDSWDNSTKIRHSSIKTIEVVVPILRSRGKSISGHSPPPPDRGVHKHCMLVRRKTMSARTCSTGTAIDNSASISPAATDTNTERELPVYSTVPTAQEEEATGDVVRARRPLIANRNASTTEKEISKRSISKQQKPTATVRADIGLIESLVANLPGVNISSGNIDSTILENEFKEFQIREASVAAALLHKSVPIPEIPSAAVVGAIAHEDTITVEISGRISRLPSLVRRNGSIAETRKSTLRHSESISSVTAQFQSQVIPQQDHLIARRLTSTAFARNQAEVMDRGSRAGFGKDTYMGMQVHPCVMSPPFLMPARYQILFGPYFDSLEVIEDAMARQTYSNSLKIHN</sequence>
<feature type="region of interest" description="Disordered" evidence="1">
    <location>
        <begin position="529"/>
        <end position="549"/>
    </location>
</feature>
<dbReference type="EMBL" id="JAFCIX010000063">
    <property type="protein sequence ID" value="KAH6599566.1"/>
    <property type="molecule type" value="Genomic_DNA"/>
</dbReference>
<dbReference type="Proteomes" id="UP001648503">
    <property type="component" value="Unassembled WGS sequence"/>
</dbReference>
<feature type="compositionally biased region" description="Low complexity" evidence="1">
    <location>
        <begin position="263"/>
        <end position="288"/>
    </location>
</feature>
<feature type="region of interest" description="Disordered" evidence="1">
    <location>
        <begin position="356"/>
        <end position="467"/>
    </location>
</feature>
<feature type="compositionally biased region" description="Polar residues" evidence="1">
    <location>
        <begin position="246"/>
        <end position="258"/>
    </location>
</feature>
<comment type="caution">
    <text evidence="2">The sequence shown here is derived from an EMBL/GenBank/DDBJ whole genome shotgun (WGS) entry which is preliminary data.</text>
</comment>
<gene>
    <name evidence="2" type="ORF">BASA50_002908</name>
</gene>
<feature type="compositionally biased region" description="Polar residues" evidence="1">
    <location>
        <begin position="532"/>
        <end position="548"/>
    </location>
</feature>
<feature type="region of interest" description="Disordered" evidence="1">
    <location>
        <begin position="76"/>
        <end position="98"/>
    </location>
</feature>
<keyword evidence="3" id="KW-1185">Reference proteome</keyword>
<protein>
    <submittedName>
        <fullName evidence="2">Uncharacterized protein</fullName>
    </submittedName>
</protein>
<organism evidence="2 3">
    <name type="scientific">Batrachochytrium salamandrivorans</name>
    <dbReference type="NCBI Taxonomy" id="1357716"/>
    <lineage>
        <taxon>Eukaryota</taxon>
        <taxon>Fungi</taxon>
        <taxon>Fungi incertae sedis</taxon>
        <taxon>Chytridiomycota</taxon>
        <taxon>Chytridiomycota incertae sedis</taxon>
        <taxon>Chytridiomycetes</taxon>
        <taxon>Rhizophydiales</taxon>
        <taxon>Rhizophydiales incertae sedis</taxon>
        <taxon>Batrachochytrium</taxon>
    </lineage>
</organism>
<reference evidence="2 3" key="1">
    <citation type="submission" date="2021-02" db="EMBL/GenBank/DDBJ databases">
        <title>Variation within the Batrachochytrium salamandrivorans European outbreak.</title>
        <authorList>
            <person name="Kelly M."/>
            <person name="Pasmans F."/>
            <person name="Shea T.P."/>
            <person name="Munoz J.F."/>
            <person name="Carranza S."/>
            <person name="Cuomo C.A."/>
            <person name="Martel A."/>
        </authorList>
    </citation>
    <scope>NUCLEOTIDE SEQUENCE [LARGE SCALE GENOMIC DNA]</scope>
    <source>
        <strain evidence="2 3">AMFP18/2</strain>
    </source>
</reference>
<accession>A0ABQ8FMQ8</accession>
<feature type="region of interest" description="Disordered" evidence="1">
    <location>
        <begin position="246"/>
        <end position="290"/>
    </location>
</feature>
<evidence type="ECO:0000313" key="2">
    <source>
        <dbReference type="EMBL" id="KAH6599566.1"/>
    </source>
</evidence>
<name>A0ABQ8FMQ8_9FUNG</name>
<feature type="compositionally biased region" description="Basic and acidic residues" evidence="1">
    <location>
        <begin position="438"/>
        <end position="450"/>
    </location>
</feature>
<proteinExistence type="predicted"/>
<evidence type="ECO:0000313" key="3">
    <source>
        <dbReference type="Proteomes" id="UP001648503"/>
    </source>
</evidence>
<feature type="compositionally biased region" description="Polar residues" evidence="1">
    <location>
        <begin position="399"/>
        <end position="422"/>
    </location>
</feature>
<evidence type="ECO:0000256" key="1">
    <source>
        <dbReference type="SAM" id="MobiDB-lite"/>
    </source>
</evidence>